<dbReference type="CDD" id="cd14014">
    <property type="entry name" value="STKc_PknB_like"/>
    <property type="match status" value="1"/>
</dbReference>
<keyword evidence="4" id="KW-0547">Nucleotide-binding</keyword>
<dbReference type="PANTHER" id="PTHR43289:SF6">
    <property type="entry name" value="SERINE_THREONINE-PROTEIN KINASE NEKL-3"/>
    <property type="match status" value="1"/>
</dbReference>
<dbReference type="FunFam" id="1.10.510.10:FF:000021">
    <property type="entry name" value="Serine/threonine protein kinase"/>
    <property type="match status" value="1"/>
</dbReference>
<dbReference type="Pfam" id="PF00069">
    <property type="entry name" value="Pkinase"/>
    <property type="match status" value="1"/>
</dbReference>
<dbReference type="Proteomes" id="UP000198614">
    <property type="component" value="Unassembled WGS sequence"/>
</dbReference>
<sequence length="569" mass="61796">MDDGREGRDQVPGEDGDPNGSGSGSGESGTGRPRQRIAGRYELLEPLNHGGMGDVWRGYDAVLDRPVAVKRIRPQAVTSPHLAEEFEKRFRREARITARIQHPGVPQVYDAVLDKSYEQLFLVMELVEGLPLTAYVRPDRPLPVSWAVAVAAQVATVLSYAHDVPVVHRDLKPSNILVARDGTVKVLDFGIAAILRTDVTKLTATGSPIGTHRYMAPEQVRGAGVTPRTDLYALGCVLHELLCGQPLFSGESEWQLMTQHVTAAPTPLRELRPDVPAALEELVLHLLLKVPESRPVDVQEVYERLRPFLPSPGEERSASEEPGPEGAPDPTGIFRRPYAPRARGGVARTRSAAADHSAGTGVPPVVLPEAERAELRQRIREVQAHYAALMDEERYAQAAEVMAEMIEPAARALGAENRPVLRLRMWRAVSQQLAGDHRAALPEFEALADAYARADGRGSKEARECLAQAARCRGELGQVTEALAGLNRVLNAVRAVDGDVSEEAVELRRDIGMLLLAQGRTAEAYDVLKPLHADLCVVLGPQDELTEEVAETLAVIRLDLDGGASGSPS</sequence>
<evidence type="ECO:0000256" key="2">
    <source>
        <dbReference type="ARBA" id="ARBA00022527"/>
    </source>
</evidence>
<dbReference type="EMBL" id="FNAX01000006">
    <property type="protein sequence ID" value="SDF14577.1"/>
    <property type="molecule type" value="Genomic_DNA"/>
</dbReference>
<protein>
    <recommendedName>
        <fullName evidence="1">non-specific serine/threonine protein kinase</fullName>
        <ecNumber evidence="1">2.7.11.1</ecNumber>
    </recommendedName>
</protein>
<dbReference type="PANTHER" id="PTHR43289">
    <property type="entry name" value="MITOGEN-ACTIVATED PROTEIN KINASE KINASE KINASE 20-RELATED"/>
    <property type="match status" value="1"/>
</dbReference>
<dbReference type="InterPro" id="IPR000719">
    <property type="entry name" value="Prot_kinase_dom"/>
</dbReference>
<reference evidence="9 10" key="1">
    <citation type="submission" date="2016-10" db="EMBL/GenBank/DDBJ databases">
        <authorList>
            <person name="de Groot N.N."/>
        </authorList>
    </citation>
    <scope>NUCLEOTIDE SEQUENCE [LARGE SCALE GENOMIC DNA]</scope>
    <source>
        <strain evidence="9 10">CGMCC 4.1859</strain>
    </source>
</reference>
<feature type="compositionally biased region" description="Basic and acidic residues" evidence="7">
    <location>
        <begin position="1"/>
        <end position="11"/>
    </location>
</feature>
<dbReference type="SUPFAM" id="SSF56112">
    <property type="entry name" value="Protein kinase-like (PK-like)"/>
    <property type="match status" value="1"/>
</dbReference>
<keyword evidence="5 9" id="KW-0418">Kinase</keyword>
<evidence type="ECO:0000313" key="9">
    <source>
        <dbReference type="EMBL" id="SDF14577.1"/>
    </source>
</evidence>
<dbReference type="GO" id="GO:0004674">
    <property type="term" value="F:protein serine/threonine kinase activity"/>
    <property type="evidence" value="ECO:0007669"/>
    <property type="project" value="UniProtKB-KW"/>
</dbReference>
<dbReference type="Gene3D" id="3.30.200.20">
    <property type="entry name" value="Phosphorylase Kinase, domain 1"/>
    <property type="match status" value="1"/>
</dbReference>
<feature type="region of interest" description="Disordered" evidence="7">
    <location>
        <begin position="307"/>
        <end position="364"/>
    </location>
</feature>
<dbReference type="GO" id="GO:0005524">
    <property type="term" value="F:ATP binding"/>
    <property type="evidence" value="ECO:0007669"/>
    <property type="project" value="UniProtKB-KW"/>
</dbReference>
<evidence type="ECO:0000256" key="5">
    <source>
        <dbReference type="ARBA" id="ARBA00022777"/>
    </source>
</evidence>
<evidence type="ECO:0000256" key="1">
    <source>
        <dbReference type="ARBA" id="ARBA00012513"/>
    </source>
</evidence>
<dbReference type="PROSITE" id="PS50011">
    <property type="entry name" value="PROTEIN_KINASE_DOM"/>
    <property type="match status" value="1"/>
</dbReference>
<dbReference type="EC" id="2.7.11.1" evidence="1"/>
<evidence type="ECO:0000256" key="4">
    <source>
        <dbReference type="ARBA" id="ARBA00022741"/>
    </source>
</evidence>
<dbReference type="SMART" id="SM00220">
    <property type="entry name" value="S_TKc"/>
    <property type="match status" value="1"/>
</dbReference>
<keyword evidence="2 9" id="KW-0723">Serine/threonine-protein kinase</keyword>
<proteinExistence type="predicted"/>
<organism evidence="9 10">
    <name type="scientific">Streptomyces griseoaurantiacus</name>
    <dbReference type="NCBI Taxonomy" id="68213"/>
    <lineage>
        <taxon>Bacteria</taxon>
        <taxon>Bacillati</taxon>
        <taxon>Actinomycetota</taxon>
        <taxon>Actinomycetes</taxon>
        <taxon>Kitasatosporales</taxon>
        <taxon>Streptomycetaceae</taxon>
        <taxon>Streptomyces</taxon>
        <taxon>Streptomyces aurantiacus group</taxon>
    </lineage>
</organism>
<dbReference type="InterPro" id="IPR011009">
    <property type="entry name" value="Kinase-like_dom_sf"/>
</dbReference>
<dbReference type="InterPro" id="IPR011990">
    <property type="entry name" value="TPR-like_helical_dom_sf"/>
</dbReference>
<feature type="compositionally biased region" description="Gly residues" evidence="7">
    <location>
        <begin position="19"/>
        <end position="29"/>
    </location>
</feature>
<dbReference type="SUPFAM" id="SSF48452">
    <property type="entry name" value="TPR-like"/>
    <property type="match status" value="1"/>
</dbReference>
<gene>
    <name evidence="9" type="ORF">SAMN05216260_106119</name>
</gene>
<feature type="domain" description="Protein kinase" evidence="8">
    <location>
        <begin position="41"/>
        <end position="309"/>
    </location>
</feature>
<dbReference type="AlphaFoldDB" id="A0A1G7IPE2"/>
<dbReference type="InterPro" id="IPR008271">
    <property type="entry name" value="Ser/Thr_kinase_AS"/>
</dbReference>
<keyword evidence="3" id="KW-0808">Transferase</keyword>
<keyword evidence="6" id="KW-0067">ATP-binding</keyword>
<evidence type="ECO:0000256" key="6">
    <source>
        <dbReference type="ARBA" id="ARBA00022840"/>
    </source>
</evidence>
<evidence type="ECO:0000259" key="8">
    <source>
        <dbReference type="PROSITE" id="PS50011"/>
    </source>
</evidence>
<dbReference type="Gene3D" id="1.10.510.10">
    <property type="entry name" value="Transferase(Phosphotransferase) domain 1"/>
    <property type="match status" value="1"/>
</dbReference>
<dbReference type="Gene3D" id="1.25.40.10">
    <property type="entry name" value="Tetratricopeptide repeat domain"/>
    <property type="match status" value="1"/>
</dbReference>
<feature type="region of interest" description="Disordered" evidence="7">
    <location>
        <begin position="1"/>
        <end position="34"/>
    </location>
</feature>
<evidence type="ECO:0000313" key="10">
    <source>
        <dbReference type="Proteomes" id="UP000198614"/>
    </source>
</evidence>
<dbReference type="PROSITE" id="PS00108">
    <property type="entry name" value="PROTEIN_KINASE_ST"/>
    <property type="match status" value="1"/>
</dbReference>
<name>A0A1G7IPE2_9ACTN</name>
<accession>A0A1G7IPE2</accession>
<evidence type="ECO:0000256" key="3">
    <source>
        <dbReference type="ARBA" id="ARBA00022679"/>
    </source>
</evidence>
<evidence type="ECO:0000256" key="7">
    <source>
        <dbReference type="SAM" id="MobiDB-lite"/>
    </source>
</evidence>